<name>A0A7C9E4D9_OPUST</name>
<reference evidence="3" key="1">
    <citation type="journal article" date="2013" name="J. Plant Res.">
        <title>Effect of fungi and light on seed germination of three Opuntia species from semiarid lands of central Mexico.</title>
        <authorList>
            <person name="Delgado-Sanchez P."/>
            <person name="Jimenez-Bremont J.F."/>
            <person name="Guerrero-Gonzalez Mde L."/>
            <person name="Flores J."/>
        </authorList>
    </citation>
    <scope>NUCLEOTIDE SEQUENCE</scope>
    <source>
        <tissue evidence="3">Cladode</tissue>
    </source>
</reference>
<dbReference type="PANTHER" id="PTHR35725">
    <property type="entry name" value="CLASSICAL ARABINOGALACTAN PROTEIN 26"/>
    <property type="match status" value="1"/>
</dbReference>
<feature type="chain" id="PRO_5027888058" evidence="2">
    <location>
        <begin position="23"/>
        <end position="143"/>
    </location>
</feature>
<evidence type="ECO:0000313" key="3">
    <source>
        <dbReference type="EMBL" id="MBA4652049.1"/>
    </source>
</evidence>
<proteinExistence type="predicted"/>
<keyword evidence="2" id="KW-0732">Signal</keyword>
<reference evidence="3" key="2">
    <citation type="submission" date="2020-07" db="EMBL/GenBank/DDBJ databases">
        <authorList>
            <person name="Vera ALvarez R."/>
            <person name="Arias-Moreno D.M."/>
            <person name="Jimenez-Jacinto V."/>
            <person name="Jimenez-Bremont J.F."/>
            <person name="Swaminathan K."/>
            <person name="Moose S.P."/>
            <person name="Guerrero-Gonzalez M.L."/>
            <person name="Marino-Ramirez L."/>
            <person name="Landsman D."/>
            <person name="Rodriguez-Kessler M."/>
            <person name="Delgado-Sanchez P."/>
        </authorList>
    </citation>
    <scope>NUCLEOTIDE SEQUENCE</scope>
    <source>
        <tissue evidence="3">Cladode</tissue>
    </source>
</reference>
<evidence type="ECO:0000256" key="2">
    <source>
        <dbReference type="SAM" id="SignalP"/>
    </source>
</evidence>
<evidence type="ECO:0000256" key="1">
    <source>
        <dbReference type="SAM" id="MobiDB-lite"/>
    </source>
</evidence>
<dbReference type="AlphaFoldDB" id="A0A7C9E4D9"/>
<feature type="compositionally biased region" description="Polar residues" evidence="1">
    <location>
        <begin position="105"/>
        <end position="117"/>
    </location>
</feature>
<protein>
    <submittedName>
        <fullName evidence="3">Uncharacterized protein</fullName>
    </submittedName>
</protein>
<feature type="region of interest" description="Disordered" evidence="1">
    <location>
        <begin position="64"/>
        <end position="119"/>
    </location>
</feature>
<organism evidence="3">
    <name type="scientific">Opuntia streptacantha</name>
    <name type="common">Prickly pear cactus</name>
    <name type="synonym">Opuntia cardona</name>
    <dbReference type="NCBI Taxonomy" id="393608"/>
    <lineage>
        <taxon>Eukaryota</taxon>
        <taxon>Viridiplantae</taxon>
        <taxon>Streptophyta</taxon>
        <taxon>Embryophyta</taxon>
        <taxon>Tracheophyta</taxon>
        <taxon>Spermatophyta</taxon>
        <taxon>Magnoliopsida</taxon>
        <taxon>eudicotyledons</taxon>
        <taxon>Gunneridae</taxon>
        <taxon>Pentapetalae</taxon>
        <taxon>Caryophyllales</taxon>
        <taxon>Cactineae</taxon>
        <taxon>Cactaceae</taxon>
        <taxon>Opuntioideae</taxon>
        <taxon>Opuntia</taxon>
    </lineage>
</organism>
<dbReference type="EMBL" id="GISG01172772">
    <property type="protein sequence ID" value="MBA4652049.1"/>
    <property type="molecule type" value="Transcribed_RNA"/>
</dbReference>
<dbReference type="PANTHER" id="PTHR35725:SF4">
    <property type="entry name" value="CLASSICAL ARABINOGALACTAN PROTEIN 26"/>
    <property type="match status" value="1"/>
</dbReference>
<feature type="signal peptide" evidence="2">
    <location>
        <begin position="1"/>
        <end position="22"/>
    </location>
</feature>
<accession>A0A7C9E4D9</accession>
<dbReference type="InterPro" id="IPR039346">
    <property type="entry name" value="AGP25/26"/>
</dbReference>
<sequence length="143" mass="14911">MASLNFIKIMLIILLFITSCKTSLSSQSDNDLPTISAEPAILPFPPLPSPASAPVVADSGLTPDIFPQFPTPAFGSPPPPSKSSLPIIPSSPSPPDPESLASPHPQFSISPTGSMPESSAFAPKLSKMTMVIMIFIAVLVNEA</sequence>